<accession>A0A7J7KVZ7</accession>
<organism evidence="1 2">
    <name type="scientific">Kingdonia uniflora</name>
    <dbReference type="NCBI Taxonomy" id="39325"/>
    <lineage>
        <taxon>Eukaryota</taxon>
        <taxon>Viridiplantae</taxon>
        <taxon>Streptophyta</taxon>
        <taxon>Embryophyta</taxon>
        <taxon>Tracheophyta</taxon>
        <taxon>Spermatophyta</taxon>
        <taxon>Magnoliopsida</taxon>
        <taxon>Ranunculales</taxon>
        <taxon>Circaeasteraceae</taxon>
        <taxon>Kingdonia</taxon>
    </lineage>
</organism>
<comment type="caution">
    <text evidence="1">The sequence shown here is derived from an EMBL/GenBank/DDBJ whole genome shotgun (WGS) entry which is preliminary data.</text>
</comment>
<sequence>MAPFVILSDFTQGGRDAITINHILHEDANHICSYASCEDVYTRCFKVACQQYRMEWWKCTDKEAYNDTLMKQGDMFKKNSKVFASYKIDKGNKLTEESLRMEIDLKKMKGVGSVIRLPGVVRISFS</sequence>
<gene>
    <name evidence="1" type="ORF">GIB67_022289</name>
</gene>
<name>A0A7J7KVZ7_9MAGN</name>
<evidence type="ECO:0000313" key="1">
    <source>
        <dbReference type="EMBL" id="KAF6134549.1"/>
    </source>
</evidence>
<keyword evidence="2" id="KW-1185">Reference proteome</keyword>
<protein>
    <submittedName>
        <fullName evidence="1">Uncharacterized protein</fullName>
    </submittedName>
</protein>
<reference evidence="1 2" key="1">
    <citation type="journal article" date="2020" name="IScience">
        <title>Genome Sequencing of the Endangered Kingdonia uniflora (Circaeasteraceae, Ranunculales) Reveals Potential Mechanisms of Evolutionary Specialization.</title>
        <authorList>
            <person name="Sun Y."/>
            <person name="Deng T."/>
            <person name="Zhang A."/>
            <person name="Moore M.J."/>
            <person name="Landis J.B."/>
            <person name="Lin N."/>
            <person name="Zhang H."/>
            <person name="Zhang X."/>
            <person name="Huang J."/>
            <person name="Zhang X."/>
            <person name="Sun H."/>
            <person name="Wang H."/>
        </authorList>
    </citation>
    <scope>NUCLEOTIDE SEQUENCE [LARGE SCALE GENOMIC DNA]</scope>
    <source>
        <strain evidence="1">TB1705</strain>
        <tissue evidence="1">Leaf</tissue>
    </source>
</reference>
<dbReference type="Proteomes" id="UP000541444">
    <property type="component" value="Unassembled WGS sequence"/>
</dbReference>
<dbReference type="AlphaFoldDB" id="A0A7J7KVZ7"/>
<proteinExistence type="predicted"/>
<dbReference type="EMBL" id="JACGCM010002835">
    <property type="protein sequence ID" value="KAF6134549.1"/>
    <property type="molecule type" value="Genomic_DNA"/>
</dbReference>
<evidence type="ECO:0000313" key="2">
    <source>
        <dbReference type="Proteomes" id="UP000541444"/>
    </source>
</evidence>